<gene>
    <name evidence="1" type="ORF">LSALG_LOCUS1460</name>
</gene>
<dbReference type="Proteomes" id="UP001177003">
    <property type="component" value="Chromosome 0"/>
</dbReference>
<protein>
    <submittedName>
        <fullName evidence="1">Uncharacterized protein</fullName>
    </submittedName>
</protein>
<evidence type="ECO:0000313" key="1">
    <source>
        <dbReference type="EMBL" id="CAI9260630.1"/>
    </source>
</evidence>
<keyword evidence="2" id="KW-1185">Reference proteome</keyword>
<reference evidence="1" key="1">
    <citation type="submission" date="2023-04" db="EMBL/GenBank/DDBJ databases">
        <authorList>
            <person name="Vijverberg K."/>
            <person name="Xiong W."/>
            <person name="Schranz E."/>
        </authorList>
    </citation>
    <scope>NUCLEOTIDE SEQUENCE</scope>
</reference>
<name>A0AA35UXG9_LACSI</name>
<organism evidence="1 2">
    <name type="scientific">Lactuca saligna</name>
    <name type="common">Willowleaf lettuce</name>
    <dbReference type="NCBI Taxonomy" id="75948"/>
    <lineage>
        <taxon>Eukaryota</taxon>
        <taxon>Viridiplantae</taxon>
        <taxon>Streptophyta</taxon>
        <taxon>Embryophyta</taxon>
        <taxon>Tracheophyta</taxon>
        <taxon>Spermatophyta</taxon>
        <taxon>Magnoliopsida</taxon>
        <taxon>eudicotyledons</taxon>
        <taxon>Gunneridae</taxon>
        <taxon>Pentapetalae</taxon>
        <taxon>asterids</taxon>
        <taxon>campanulids</taxon>
        <taxon>Asterales</taxon>
        <taxon>Asteraceae</taxon>
        <taxon>Cichorioideae</taxon>
        <taxon>Cichorieae</taxon>
        <taxon>Lactucinae</taxon>
        <taxon>Lactuca</taxon>
    </lineage>
</organism>
<accession>A0AA35UXG9</accession>
<sequence length="129" mass="14138">MPLESNQVEEDLEVNLFRILYPVLIHVNNTFGGSSVGSGSDDFYQKVVVKLGVHNDKEKQRAMKATSSLAGLEPRRIALVSVLELTAAEKDGFFSEINMAIAGNHGLEVQFIGLSFLESLVSEFSPSCY</sequence>
<evidence type="ECO:0000313" key="2">
    <source>
        <dbReference type="Proteomes" id="UP001177003"/>
    </source>
</evidence>
<dbReference type="EMBL" id="OX465086">
    <property type="protein sequence ID" value="CAI9260630.1"/>
    <property type="molecule type" value="Genomic_DNA"/>
</dbReference>
<proteinExistence type="predicted"/>
<dbReference type="AlphaFoldDB" id="A0AA35UXG9"/>